<accession>A0A0A1FEY5</accession>
<dbReference type="Gene3D" id="3.30.700.10">
    <property type="entry name" value="Glycoprotein, Type 4 Pilin"/>
    <property type="match status" value="1"/>
</dbReference>
<dbReference type="InterPro" id="IPR045584">
    <property type="entry name" value="Pilin-like"/>
</dbReference>
<keyword evidence="4" id="KW-1185">Reference proteome</keyword>
<dbReference type="HOGENOM" id="CLU_091705_7_2_4"/>
<dbReference type="AlphaFoldDB" id="A0A0A1FEY5"/>
<dbReference type="InterPro" id="IPR000983">
    <property type="entry name" value="Bac_GSPG_pilin"/>
</dbReference>
<sequence length="126" mass="14078">MSARCERGFTLIEMLVVMAIVALLLTIALPRYFGSLNKSKDVALQENLQVLRVTLDKFYADKGHYPDTLDELVQQKYLRAVPVDPVTDLNSSWILIPPRDAEVKGIADVKSGASGQAYDGRQYESF</sequence>
<dbReference type="Proteomes" id="UP000030302">
    <property type="component" value="Chromosome"/>
</dbReference>
<keyword evidence="2" id="KW-0812">Transmembrane</keyword>
<reference evidence="4" key="1">
    <citation type="journal article" date="2014" name="Soil Biol. Biochem.">
        <title>Structure and function of bacterial communities in ageing soils: Insights from the Mendocino ecological staircase.</title>
        <authorList>
            <person name="Uroz S."/>
            <person name="Tech J.J."/>
            <person name="Sawaya N.A."/>
            <person name="Frey-Klett P."/>
            <person name="Leveau J.H.J."/>
        </authorList>
    </citation>
    <scope>NUCLEOTIDE SEQUENCE [LARGE SCALE GENOMIC DNA]</scope>
    <source>
        <strain evidence="4">Cal35</strain>
    </source>
</reference>
<protein>
    <submittedName>
        <fullName evidence="3">Putative secretion system X protein GspG-like 2</fullName>
    </submittedName>
</protein>
<evidence type="ECO:0000313" key="4">
    <source>
        <dbReference type="Proteomes" id="UP000030302"/>
    </source>
</evidence>
<dbReference type="InterPro" id="IPR012902">
    <property type="entry name" value="N_methyl_site"/>
</dbReference>
<dbReference type="PRINTS" id="PR00813">
    <property type="entry name" value="BCTERIALGSPG"/>
</dbReference>
<evidence type="ECO:0000256" key="1">
    <source>
        <dbReference type="ARBA" id="ARBA00022481"/>
    </source>
</evidence>
<keyword evidence="2" id="KW-1133">Transmembrane helix</keyword>
<dbReference type="EMBL" id="CP009962">
    <property type="protein sequence ID" value="AIY41402.1"/>
    <property type="molecule type" value="Genomic_DNA"/>
</dbReference>
<feature type="transmembrane region" description="Helical" evidence="2">
    <location>
        <begin position="12"/>
        <end position="33"/>
    </location>
</feature>
<dbReference type="GO" id="GO:0015628">
    <property type="term" value="P:protein secretion by the type II secretion system"/>
    <property type="evidence" value="ECO:0007669"/>
    <property type="project" value="InterPro"/>
</dbReference>
<dbReference type="Pfam" id="PF07963">
    <property type="entry name" value="N_methyl"/>
    <property type="match status" value="1"/>
</dbReference>
<dbReference type="SUPFAM" id="SSF54523">
    <property type="entry name" value="Pili subunits"/>
    <property type="match status" value="1"/>
</dbReference>
<dbReference type="GO" id="GO:0015627">
    <property type="term" value="C:type II protein secretion system complex"/>
    <property type="evidence" value="ECO:0007669"/>
    <property type="project" value="InterPro"/>
</dbReference>
<keyword evidence="1" id="KW-0488">Methylation</keyword>
<dbReference type="NCBIfam" id="TIGR02532">
    <property type="entry name" value="IV_pilin_GFxxxE"/>
    <property type="match status" value="1"/>
</dbReference>
<dbReference type="PROSITE" id="PS00409">
    <property type="entry name" value="PROKAR_NTER_METHYL"/>
    <property type="match status" value="1"/>
</dbReference>
<evidence type="ECO:0000256" key="2">
    <source>
        <dbReference type="SAM" id="Phobius"/>
    </source>
</evidence>
<gene>
    <name evidence="3" type="ORF">LT85_2244</name>
</gene>
<dbReference type="STRING" id="279058.LT85_2244"/>
<dbReference type="KEGG" id="care:LT85_2244"/>
<dbReference type="PANTHER" id="PTHR30093">
    <property type="entry name" value="GENERAL SECRETION PATHWAY PROTEIN G"/>
    <property type="match status" value="1"/>
</dbReference>
<name>A0A0A1FEY5_9BURK</name>
<dbReference type="PANTHER" id="PTHR30093:SF47">
    <property type="entry name" value="TYPE IV PILUS NON-CORE MINOR PILIN PILE"/>
    <property type="match status" value="1"/>
</dbReference>
<keyword evidence="2" id="KW-0472">Membrane</keyword>
<organism evidence="3 4">
    <name type="scientific">Collimonas arenae</name>
    <dbReference type="NCBI Taxonomy" id="279058"/>
    <lineage>
        <taxon>Bacteria</taxon>
        <taxon>Pseudomonadati</taxon>
        <taxon>Pseudomonadota</taxon>
        <taxon>Betaproteobacteria</taxon>
        <taxon>Burkholderiales</taxon>
        <taxon>Oxalobacteraceae</taxon>
        <taxon>Collimonas</taxon>
    </lineage>
</organism>
<evidence type="ECO:0000313" key="3">
    <source>
        <dbReference type="EMBL" id="AIY41402.1"/>
    </source>
</evidence>
<proteinExistence type="predicted"/>